<evidence type="ECO:0000313" key="11">
    <source>
        <dbReference type="Proteomes" id="UP000051568"/>
    </source>
</evidence>
<dbReference type="InterPro" id="IPR013099">
    <property type="entry name" value="K_chnl_dom"/>
</dbReference>
<dbReference type="SUPFAM" id="SSF81324">
    <property type="entry name" value="Voltage-gated potassium channels"/>
    <property type="match status" value="1"/>
</dbReference>
<keyword evidence="6 8" id="KW-0472">Membrane</keyword>
<keyword evidence="7" id="KW-0407">Ion channel</keyword>
<dbReference type="AlphaFoldDB" id="A0A0R2ITB2"/>
<dbReference type="GO" id="GO:0001508">
    <property type="term" value="P:action potential"/>
    <property type="evidence" value="ECO:0007669"/>
    <property type="project" value="TreeGrafter"/>
</dbReference>
<gene>
    <name evidence="10" type="ORF">IV80_GL001974</name>
</gene>
<dbReference type="Pfam" id="PF07885">
    <property type="entry name" value="Ion_trans_2"/>
    <property type="match status" value="1"/>
</dbReference>
<evidence type="ECO:0000256" key="3">
    <source>
        <dbReference type="ARBA" id="ARBA00022692"/>
    </source>
</evidence>
<reference evidence="10 11" key="1">
    <citation type="journal article" date="2015" name="Genome Announc.">
        <title>Expanding the biotechnology potential of lactobacilli through comparative genomics of 213 strains and associated genera.</title>
        <authorList>
            <person name="Sun Z."/>
            <person name="Harris H.M."/>
            <person name="McCann A."/>
            <person name="Guo C."/>
            <person name="Argimon S."/>
            <person name="Zhang W."/>
            <person name="Yang X."/>
            <person name="Jeffery I.B."/>
            <person name="Cooney J.C."/>
            <person name="Kagawa T.F."/>
            <person name="Liu W."/>
            <person name="Song Y."/>
            <person name="Salvetti E."/>
            <person name="Wrobel A."/>
            <person name="Rasinkangas P."/>
            <person name="Parkhill J."/>
            <person name="Rea M.C."/>
            <person name="O'Sullivan O."/>
            <person name="Ritari J."/>
            <person name="Douillard F.P."/>
            <person name="Paul Ross R."/>
            <person name="Yang R."/>
            <person name="Briner A.E."/>
            <person name="Felis G.E."/>
            <person name="de Vos W.M."/>
            <person name="Barrangou R."/>
            <person name="Klaenhammer T.R."/>
            <person name="Caufield P.W."/>
            <person name="Cui Y."/>
            <person name="Zhang H."/>
            <person name="O'Toole P.W."/>
        </authorList>
    </citation>
    <scope>NUCLEOTIDE SEQUENCE [LARGE SCALE GENOMIC DNA]</scope>
    <source>
        <strain evidence="10 11">DSM 17757</strain>
    </source>
</reference>
<dbReference type="Gene3D" id="1.20.120.350">
    <property type="entry name" value="Voltage-gated potassium channels. Chain C"/>
    <property type="match status" value="1"/>
</dbReference>
<accession>A0A0R2ITB2</accession>
<keyword evidence="2" id="KW-0813">Transport</keyword>
<feature type="transmembrane region" description="Helical" evidence="8">
    <location>
        <begin position="190"/>
        <end position="215"/>
    </location>
</feature>
<dbReference type="PATRIC" id="fig|319652.3.peg.2009"/>
<dbReference type="PANTHER" id="PTHR11537">
    <property type="entry name" value="VOLTAGE-GATED POTASSIUM CHANNEL"/>
    <property type="match status" value="1"/>
</dbReference>
<proteinExistence type="predicted"/>
<comment type="subcellular location">
    <subcellularLocation>
        <location evidence="1">Membrane</location>
        <topology evidence="1">Multi-pass membrane protein</topology>
    </subcellularLocation>
</comment>
<dbReference type="STRING" id="319652.IV80_GL001974"/>
<evidence type="ECO:0000256" key="8">
    <source>
        <dbReference type="SAM" id="Phobius"/>
    </source>
</evidence>
<evidence type="ECO:0000313" key="10">
    <source>
        <dbReference type="EMBL" id="KRN65468.1"/>
    </source>
</evidence>
<feature type="transmembrane region" description="Helical" evidence="8">
    <location>
        <begin position="80"/>
        <end position="99"/>
    </location>
</feature>
<dbReference type="PRINTS" id="PR00169">
    <property type="entry name" value="KCHANNEL"/>
</dbReference>
<name>A0A0R2ITB2_9LACO</name>
<dbReference type="GO" id="GO:0005249">
    <property type="term" value="F:voltage-gated potassium channel activity"/>
    <property type="evidence" value="ECO:0007669"/>
    <property type="project" value="InterPro"/>
</dbReference>
<evidence type="ECO:0000259" key="9">
    <source>
        <dbReference type="Pfam" id="PF07885"/>
    </source>
</evidence>
<sequence>MIQVKEKLTALFSSAAYNILIAVLAIISIVLAVLDIRNTANLQKMPFSLIDNSILFFFTFDYFCRFSLAKKKNQFFLNNIFDLLAIIPFNSLASFLRVARLVRIARLLKLIRFTRVVGLTGKFSRNVQRFLKTNGFIYFIYASVVILFLATNLYAIVENESWNNAFWWAITTTTNGGYGDISPQTLIGKIASVSLMLVGICLVGILTSTITNFFVHTELPDKPELEKITKQNQLLLEEIKTLKTEIHALKQPRDHVEKKHKDN</sequence>
<dbReference type="EMBL" id="JQBR01000009">
    <property type="protein sequence ID" value="KRN65468.1"/>
    <property type="molecule type" value="Genomic_DNA"/>
</dbReference>
<evidence type="ECO:0000256" key="7">
    <source>
        <dbReference type="ARBA" id="ARBA00023303"/>
    </source>
</evidence>
<feature type="transmembrane region" description="Helical" evidence="8">
    <location>
        <begin position="15"/>
        <end position="34"/>
    </location>
</feature>
<dbReference type="InterPro" id="IPR028325">
    <property type="entry name" value="VG_K_chnl"/>
</dbReference>
<dbReference type="PANTHER" id="PTHR11537:SF254">
    <property type="entry name" value="POTASSIUM VOLTAGE-GATED CHANNEL PROTEIN SHAB"/>
    <property type="match status" value="1"/>
</dbReference>
<comment type="caution">
    <text evidence="10">The sequence shown here is derived from an EMBL/GenBank/DDBJ whole genome shotgun (WGS) entry which is preliminary data.</text>
</comment>
<dbReference type="GO" id="GO:0008076">
    <property type="term" value="C:voltage-gated potassium channel complex"/>
    <property type="evidence" value="ECO:0007669"/>
    <property type="project" value="InterPro"/>
</dbReference>
<organism evidence="10 11">
    <name type="scientific">Pediococcus cellicola</name>
    <dbReference type="NCBI Taxonomy" id="319652"/>
    <lineage>
        <taxon>Bacteria</taxon>
        <taxon>Bacillati</taxon>
        <taxon>Bacillota</taxon>
        <taxon>Bacilli</taxon>
        <taxon>Lactobacillales</taxon>
        <taxon>Lactobacillaceae</taxon>
        <taxon>Pediococcus</taxon>
    </lineage>
</organism>
<feature type="domain" description="Potassium channel" evidence="9">
    <location>
        <begin position="144"/>
        <end position="215"/>
    </location>
</feature>
<keyword evidence="3 8" id="KW-0812">Transmembrane</keyword>
<feature type="transmembrane region" description="Helical" evidence="8">
    <location>
        <begin position="46"/>
        <end position="68"/>
    </location>
</feature>
<evidence type="ECO:0000256" key="2">
    <source>
        <dbReference type="ARBA" id="ARBA00022448"/>
    </source>
</evidence>
<dbReference type="InterPro" id="IPR027359">
    <property type="entry name" value="Volt_channel_dom_sf"/>
</dbReference>
<dbReference type="Gene3D" id="1.10.287.70">
    <property type="match status" value="1"/>
</dbReference>
<evidence type="ECO:0000256" key="1">
    <source>
        <dbReference type="ARBA" id="ARBA00004141"/>
    </source>
</evidence>
<protein>
    <recommendedName>
        <fullName evidence="9">Potassium channel domain-containing protein</fullName>
    </recommendedName>
</protein>
<evidence type="ECO:0000256" key="4">
    <source>
        <dbReference type="ARBA" id="ARBA00022989"/>
    </source>
</evidence>
<keyword evidence="11" id="KW-1185">Reference proteome</keyword>
<keyword evidence="4 8" id="KW-1133">Transmembrane helix</keyword>
<feature type="transmembrane region" description="Helical" evidence="8">
    <location>
        <begin position="135"/>
        <end position="157"/>
    </location>
</feature>
<evidence type="ECO:0000256" key="6">
    <source>
        <dbReference type="ARBA" id="ARBA00023136"/>
    </source>
</evidence>
<keyword evidence="5" id="KW-0406">Ion transport</keyword>
<evidence type="ECO:0000256" key="5">
    <source>
        <dbReference type="ARBA" id="ARBA00023065"/>
    </source>
</evidence>
<dbReference type="Proteomes" id="UP000051568">
    <property type="component" value="Unassembled WGS sequence"/>
</dbReference>